<feature type="binding site" evidence="12">
    <location>
        <position position="281"/>
    </location>
    <ligand>
        <name>ATP</name>
        <dbReference type="ChEBI" id="CHEBI:30616"/>
    </ligand>
</feature>
<comment type="function">
    <text evidence="12">Catalyzes the phosphorylation of ribose at O-5 in a reaction requiring ATP and magnesium. The resulting D-ribose-5-phosphate can then be used either for sythesis of nucleotides, histidine, and tryptophan, or as a component of the pentose phosphate pathway.</text>
</comment>
<keyword evidence="11 12" id="KW-0119">Carbohydrate metabolism</keyword>
<comment type="catalytic activity">
    <reaction evidence="12">
        <text>D-ribose + ATP = D-ribose 5-phosphate + ADP + H(+)</text>
        <dbReference type="Rhea" id="RHEA:13697"/>
        <dbReference type="ChEBI" id="CHEBI:15378"/>
        <dbReference type="ChEBI" id="CHEBI:30616"/>
        <dbReference type="ChEBI" id="CHEBI:47013"/>
        <dbReference type="ChEBI" id="CHEBI:78346"/>
        <dbReference type="ChEBI" id="CHEBI:456216"/>
        <dbReference type="EC" id="2.7.1.15"/>
    </reaction>
</comment>
<evidence type="ECO:0000256" key="1">
    <source>
        <dbReference type="ARBA" id="ARBA00005380"/>
    </source>
</evidence>
<evidence type="ECO:0000259" key="13">
    <source>
        <dbReference type="Pfam" id="PF00294"/>
    </source>
</evidence>
<dbReference type="GO" id="GO:0019303">
    <property type="term" value="P:D-ribose catabolic process"/>
    <property type="evidence" value="ECO:0007669"/>
    <property type="project" value="UniProtKB-UniRule"/>
</dbReference>
<keyword evidence="15" id="KW-1185">Reference proteome</keyword>
<dbReference type="UniPathway" id="UPA00916">
    <property type="reaction ID" value="UER00889"/>
</dbReference>
<dbReference type="SUPFAM" id="SSF53613">
    <property type="entry name" value="Ribokinase-like"/>
    <property type="match status" value="1"/>
</dbReference>
<dbReference type="GO" id="GO:0005829">
    <property type="term" value="C:cytosol"/>
    <property type="evidence" value="ECO:0007669"/>
    <property type="project" value="TreeGrafter"/>
</dbReference>
<feature type="binding site" evidence="12">
    <location>
        <position position="287"/>
    </location>
    <ligand>
        <name>K(+)</name>
        <dbReference type="ChEBI" id="CHEBI:29103"/>
    </ligand>
</feature>
<sequence length="307" mass="31199">MTASPPLVTVFGSLHYDIMVEAPDRPRKGETVTGHAWQPKCGGKGGNQAVSAARAGVRSAMIGAVGDDDFGRVLLGNLECKGVDSRFVRVAPGAGSGMSVAIFDDGGDYGAVIVSGSNLTLGEKDIAAATEMVAHTSVLLLQNEVPQAANIAAARAVRRHGGRIVLNAAPARKLTGELIALTDIVIVNAIEAEFLAGIPVVDTLKGAAEAARMLVDFYPAAIVTAGGEGVAYCDRDGQAFALAAIPVKVVSTHGAGDEFVGAFAAGLARGHQVEVAIAAANAAAALLVATPETEARGDLRQGAETRP</sequence>
<dbReference type="InterPro" id="IPR002139">
    <property type="entry name" value="Ribo/fructo_kinase"/>
</dbReference>
<feature type="binding site" evidence="12">
    <location>
        <position position="290"/>
    </location>
    <ligand>
        <name>K(+)</name>
        <dbReference type="ChEBI" id="CHEBI:29103"/>
    </ligand>
</feature>
<reference evidence="14 15" key="1">
    <citation type="submission" date="2017-08" db="EMBL/GenBank/DDBJ databases">
        <title>Mesorhizobium wenxinae sp. nov., a novel rhizobial species isolated from root nodules of chickpea (Cicer arietinum L.).</title>
        <authorList>
            <person name="Zhang J."/>
        </authorList>
    </citation>
    <scope>NUCLEOTIDE SEQUENCE [LARGE SCALE GENOMIC DNA]</scope>
    <source>
        <strain evidence="15">WYCCWR 10019</strain>
    </source>
</reference>
<evidence type="ECO:0000256" key="7">
    <source>
        <dbReference type="ARBA" id="ARBA00022777"/>
    </source>
</evidence>
<keyword evidence="12" id="KW-0963">Cytoplasm</keyword>
<dbReference type="InterPro" id="IPR011611">
    <property type="entry name" value="PfkB_dom"/>
</dbReference>
<feature type="binding site" evidence="12">
    <location>
        <begin position="256"/>
        <end position="257"/>
    </location>
    <ligand>
        <name>ATP</name>
        <dbReference type="ChEBI" id="CHEBI:30616"/>
    </ligand>
</feature>
<evidence type="ECO:0000256" key="11">
    <source>
        <dbReference type="ARBA" id="ARBA00023277"/>
    </source>
</evidence>
<feature type="active site" description="Proton acceptor" evidence="12">
    <location>
        <position position="257"/>
    </location>
</feature>
<dbReference type="OrthoDB" id="63083at2"/>
<dbReference type="InterPro" id="IPR029056">
    <property type="entry name" value="Ribokinase-like"/>
</dbReference>
<evidence type="ECO:0000313" key="14">
    <source>
        <dbReference type="EMBL" id="PAP92713.1"/>
    </source>
</evidence>
<evidence type="ECO:0000313" key="15">
    <source>
        <dbReference type="Proteomes" id="UP000215931"/>
    </source>
</evidence>
<dbReference type="Pfam" id="PF00294">
    <property type="entry name" value="PfkB"/>
    <property type="match status" value="1"/>
</dbReference>
<keyword evidence="8 12" id="KW-0067">ATP-binding</keyword>
<dbReference type="RefSeq" id="WP_095520916.1">
    <property type="nucleotide sequence ID" value="NZ_NPKH01000033.1"/>
</dbReference>
<evidence type="ECO:0000256" key="4">
    <source>
        <dbReference type="ARBA" id="ARBA00022679"/>
    </source>
</evidence>
<evidence type="ECO:0000256" key="8">
    <source>
        <dbReference type="ARBA" id="ARBA00022840"/>
    </source>
</evidence>
<protein>
    <recommendedName>
        <fullName evidence="3 12">Ribokinase</fullName>
        <shortName evidence="12">RK</shortName>
        <ecNumber evidence="2 12">2.7.1.15</ecNumber>
    </recommendedName>
</protein>
<keyword evidence="4 12" id="KW-0808">Transferase</keyword>
<comment type="pathway">
    <text evidence="12">Carbohydrate metabolism; D-ribose degradation; D-ribose 5-phosphate from beta-D-ribopyranose: step 2/2.</text>
</comment>
<dbReference type="EMBL" id="NPKH01000033">
    <property type="protein sequence ID" value="PAP92713.1"/>
    <property type="molecule type" value="Genomic_DNA"/>
</dbReference>
<feature type="binding site" evidence="12">
    <location>
        <begin position="43"/>
        <end position="47"/>
    </location>
    <ligand>
        <name>substrate</name>
    </ligand>
</feature>
<dbReference type="AlphaFoldDB" id="A0A271KAB8"/>
<comment type="subunit">
    <text evidence="12">Homodimer.</text>
</comment>
<dbReference type="PANTHER" id="PTHR10584">
    <property type="entry name" value="SUGAR KINASE"/>
    <property type="match status" value="1"/>
</dbReference>
<gene>
    <name evidence="12" type="primary">rbsK</name>
    <name evidence="14" type="ORF">CIT31_25765</name>
</gene>
<keyword evidence="6 12" id="KW-0547">Nucleotide-binding</keyword>
<dbReference type="PROSITE" id="PS00584">
    <property type="entry name" value="PFKB_KINASES_2"/>
    <property type="match status" value="1"/>
</dbReference>
<dbReference type="GO" id="GO:0046872">
    <property type="term" value="F:metal ion binding"/>
    <property type="evidence" value="ECO:0007669"/>
    <property type="project" value="UniProtKB-KW"/>
</dbReference>
<evidence type="ECO:0000256" key="10">
    <source>
        <dbReference type="ARBA" id="ARBA00022958"/>
    </source>
</evidence>
<comment type="caution">
    <text evidence="12">Lacks conserved residue(s) required for the propagation of feature annotation.</text>
</comment>
<evidence type="ECO:0000256" key="3">
    <source>
        <dbReference type="ARBA" id="ARBA00016943"/>
    </source>
</evidence>
<comment type="similarity">
    <text evidence="12">Belongs to the carbohydrate kinase PfkB family. Ribokinase subfamily.</text>
</comment>
<keyword evidence="5 12" id="KW-0479">Metal-binding</keyword>
<comment type="cofactor">
    <cofactor evidence="12">
        <name>Mg(2+)</name>
        <dbReference type="ChEBI" id="CHEBI:18420"/>
    </cofactor>
    <text evidence="12">Requires a divalent cation, most likely magnesium in vivo, as an electrophilic catalyst to aid phosphoryl group transfer. It is the chelate of the metal and the nucleotide that is the actual substrate.</text>
</comment>
<dbReference type="GO" id="GO:0005524">
    <property type="term" value="F:ATP binding"/>
    <property type="evidence" value="ECO:0007669"/>
    <property type="project" value="UniProtKB-UniRule"/>
</dbReference>
<dbReference type="PRINTS" id="PR00990">
    <property type="entry name" value="RIBOKINASE"/>
</dbReference>
<feature type="domain" description="Carbohydrate kinase PfkB" evidence="13">
    <location>
        <begin position="7"/>
        <end position="293"/>
    </location>
</feature>
<accession>A0A271KAB8</accession>
<feature type="binding site" evidence="12">
    <location>
        <position position="257"/>
    </location>
    <ligand>
        <name>substrate</name>
    </ligand>
</feature>
<feature type="binding site" evidence="12">
    <location>
        <begin position="15"/>
        <end position="17"/>
    </location>
    <ligand>
        <name>substrate</name>
    </ligand>
</feature>
<feature type="binding site" evidence="12">
    <location>
        <begin position="224"/>
        <end position="229"/>
    </location>
    <ligand>
        <name>ATP</name>
        <dbReference type="ChEBI" id="CHEBI:30616"/>
    </ligand>
</feature>
<dbReference type="PANTHER" id="PTHR10584:SF166">
    <property type="entry name" value="RIBOKINASE"/>
    <property type="match status" value="1"/>
</dbReference>
<name>A0A271KAB8_9HYPH</name>
<evidence type="ECO:0000256" key="2">
    <source>
        <dbReference type="ARBA" id="ARBA00012035"/>
    </source>
</evidence>
<dbReference type="EC" id="2.7.1.15" evidence="2 12"/>
<dbReference type="CDD" id="cd01174">
    <property type="entry name" value="ribokinase"/>
    <property type="match status" value="1"/>
</dbReference>
<comment type="subcellular location">
    <subcellularLocation>
        <location evidence="12">Cytoplasm</location>
    </subcellularLocation>
</comment>
<feature type="binding site" evidence="12">
    <location>
        <position position="253"/>
    </location>
    <ligand>
        <name>K(+)</name>
        <dbReference type="ChEBI" id="CHEBI:29103"/>
    </ligand>
</feature>
<keyword evidence="9 12" id="KW-0460">Magnesium</keyword>
<evidence type="ECO:0000256" key="5">
    <source>
        <dbReference type="ARBA" id="ARBA00022723"/>
    </source>
</evidence>
<organism evidence="14 15">
    <name type="scientific">Mesorhizobium wenxiniae</name>
    <dbReference type="NCBI Taxonomy" id="2014805"/>
    <lineage>
        <taxon>Bacteria</taxon>
        <taxon>Pseudomonadati</taxon>
        <taxon>Pseudomonadota</taxon>
        <taxon>Alphaproteobacteria</taxon>
        <taxon>Hyphomicrobiales</taxon>
        <taxon>Phyllobacteriaceae</taxon>
        <taxon>Mesorhizobium</taxon>
    </lineage>
</organism>
<dbReference type="InterPro" id="IPR011877">
    <property type="entry name" value="Ribokinase"/>
</dbReference>
<feature type="binding site" evidence="12">
    <location>
        <position position="188"/>
    </location>
    <ligand>
        <name>ATP</name>
        <dbReference type="ChEBI" id="CHEBI:30616"/>
    </ligand>
</feature>
<dbReference type="InterPro" id="IPR002173">
    <property type="entry name" value="Carboh/pur_kinase_PfkB_CS"/>
</dbReference>
<dbReference type="GO" id="GO:0004747">
    <property type="term" value="F:ribokinase activity"/>
    <property type="evidence" value="ECO:0007669"/>
    <property type="project" value="UniProtKB-UniRule"/>
</dbReference>
<feature type="binding site" evidence="12">
    <location>
        <position position="144"/>
    </location>
    <ligand>
        <name>substrate</name>
    </ligand>
</feature>
<keyword evidence="7 12" id="KW-0418">Kinase</keyword>
<evidence type="ECO:0000256" key="6">
    <source>
        <dbReference type="ARBA" id="ARBA00022741"/>
    </source>
</evidence>
<comment type="similarity">
    <text evidence="1">Belongs to the carbohydrate kinase pfkB family.</text>
</comment>
<evidence type="ECO:0000256" key="12">
    <source>
        <dbReference type="HAMAP-Rule" id="MF_01987"/>
    </source>
</evidence>
<keyword evidence="10 12" id="KW-0630">Potassium</keyword>
<comment type="activity regulation">
    <text evidence="12">Activated by a monovalent cation that binds near, but not in, the active site. The most likely occupant of the site in vivo is potassium. Ion binding induces a conformational change that may alter substrate affinity.</text>
</comment>
<dbReference type="Proteomes" id="UP000215931">
    <property type="component" value="Unassembled WGS sequence"/>
</dbReference>
<proteinExistence type="inferred from homology"/>
<dbReference type="Gene3D" id="3.40.1190.20">
    <property type="match status" value="1"/>
</dbReference>
<dbReference type="HAMAP" id="MF_01987">
    <property type="entry name" value="Ribokinase"/>
    <property type="match status" value="1"/>
</dbReference>
<evidence type="ECO:0000256" key="9">
    <source>
        <dbReference type="ARBA" id="ARBA00022842"/>
    </source>
</evidence>
<comment type="caution">
    <text evidence="14">The sequence shown here is derived from an EMBL/GenBank/DDBJ whole genome shotgun (WGS) entry which is preliminary data.</text>
</comment>